<dbReference type="EMBL" id="MCFG01000708">
    <property type="protein sequence ID" value="ORX57081.1"/>
    <property type="molecule type" value="Genomic_DNA"/>
</dbReference>
<sequence>MRIWGSVIALVALLQACSAVIISAGGEGEACCYYGGETIYKAWCDNGASFKTVPNNFKGNSCVKFKCTNKALPCTSTSTGAFHKDLQTLLRYLSLKFISSFLLIFKYYLFSSYEVYGNSKENSLKKRYEISDNISLFDKITNDNDKKYKFSYIISEYSKKVRYDNYLYEQVLIVIYAKTKLVEWPYDSDRYLNYIEEERTYDSNNCIITDKILTTLG</sequence>
<accession>A0A1Y1VJ78</accession>
<reference evidence="2 3" key="2">
    <citation type="submission" date="2016-08" db="EMBL/GenBank/DDBJ databases">
        <title>Pervasive Adenine N6-methylation of Active Genes in Fungi.</title>
        <authorList>
            <consortium name="DOE Joint Genome Institute"/>
            <person name="Mondo S.J."/>
            <person name="Dannebaum R.O."/>
            <person name="Kuo R.C."/>
            <person name="Labutti K."/>
            <person name="Haridas S."/>
            <person name="Kuo A."/>
            <person name="Salamov A."/>
            <person name="Ahrendt S.R."/>
            <person name="Lipzen A."/>
            <person name="Sullivan W."/>
            <person name="Andreopoulos W.B."/>
            <person name="Clum A."/>
            <person name="Lindquist E."/>
            <person name="Daum C."/>
            <person name="Ramamoorthy G.K."/>
            <person name="Gryganskyi A."/>
            <person name="Culley D."/>
            <person name="Magnuson J.K."/>
            <person name="James T.Y."/>
            <person name="O'Malley M.A."/>
            <person name="Stajich J.E."/>
            <person name="Spatafora J.W."/>
            <person name="Visel A."/>
            <person name="Grigoriev I.V."/>
        </authorList>
    </citation>
    <scope>NUCLEOTIDE SEQUENCE [LARGE SCALE GENOMIC DNA]</scope>
    <source>
        <strain evidence="2 3">S4</strain>
    </source>
</reference>
<name>A0A1Y1VJ78_9FUNG</name>
<dbReference type="PROSITE" id="PS51257">
    <property type="entry name" value="PROKAR_LIPOPROTEIN"/>
    <property type="match status" value="1"/>
</dbReference>
<protein>
    <recommendedName>
        <fullName evidence="4">CBM10 domain-containing protein</fullName>
    </recommendedName>
</protein>
<proteinExistence type="predicted"/>
<feature type="signal peptide" evidence="1">
    <location>
        <begin position="1"/>
        <end position="19"/>
    </location>
</feature>
<evidence type="ECO:0000256" key="1">
    <source>
        <dbReference type="SAM" id="SignalP"/>
    </source>
</evidence>
<dbReference type="Proteomes" id="UP000193944">
    <property type="component" value="Unassembled WGS sequence"/>
</dbReference>
<comment type="caution">
    <text evidence="2">The sequence shown here is derived from an EMBL/GenBank/DDBJ whole genome shotgun (WGS) entry which is preliminary data.</text>
</comment>
<evidence type="ECO:0008006" key="4">
    <source>
        <dbReference type="Google" id="ProtNLM"/>
    </source>
</evidence>
<feature type="chain" id="PRO_5012169134" description="CBM10 domain-containing protein" evidence="1">
    <location>
        <begin position="20"/>
        <end position="217"/>
    </location>
</feature>
<reference evidence="2 3" key="1">
    <citation type="submission" date="2016-08" db="EMBL/GenBank/DDBJ databases">
        <title>A Parts List for Fungal Cellulosomes Revealed by Comparative Genomics.</title>
        <authorList>
            <consortium name="DOE Joint Genome Institute"/>
            <person name="Haitjema C.H."/>
            <person name="Gilmore S.P."/>
            <person name="Henske J.K."/>
            <person name="Solomon K.V."/>
            <person name="De Groot R."/>
            <person name="Kuo A."/>
            <person name="Mondo S.J."/>
            <person name="Salamov A.A."/>
            <person name="Labutti K."/>
            <person name="Zhao Z."/>
            <person name="Chiniquy J."/>
            <person name="Barry K."/>
            <person name="Brewer H.M."/>
            <person name="Purvine S.O."/>
            <person name="Wright A.T."/>
            <person name="Boxma B."/>
            <person name="Van Alen T."/>
            <person name="Hackstein J.H."/>
            <person name="Baker S.E."/>
            <person name="Grigoriev I.V."/>
            <person name="O'Malley M.A."/>
        </authorList>
    </citation>
    <scope>NUCLEOTIDE SEQUENCE [LARGE SCALE GENOMIC DNA]</scope>
    <source>
        <strain evidence="2 3">S4</strain>
    </source>
</reference>
<dbReference type="AlphaFoldDB" id="A0A1Y1VJ78"/>
<gene>
    <name evidence="2" type="ORF">BCR32DRAFT_298561</name>
</gene>
<keyword evidence="3" id="KW-1185">Reference proteome</keyword>
<evidence type="ECO:0000313" key="3">
    <source>
        <dbReference type="Proteomes" id="UP000193944"/>
    </source>
</evidence>
<organism evidence="2 3">
    <name type="scientific">Anaeromyces robustus</name>
    <dbReference type="NCBI Taxonomy" id="1754192"/>
    <lineage>
        <taxon>Eukaryota</taxon>
        <taxon>Fungi</taxon>
        <taxon>Fungi incertae sedis</taxon>
        <taxon>Chytridiomycota</taxon>
        <taxon>Chytridiomycota incertae sedis</taxon>
        <taxon>Neocallimastigomycetes</taxon>
        <taxon>Neocallimastigales</taxon>
        <taxon>Neocallimastigaceae</taxon>
        <taxon>Anaeromyces</taxon>
    </lineage>
</organism>
<keyword evidence="1" id="KW-0732">Signal</keyword>
<evidence type="ECO:0000313" key="2">
    <source>
        <dbReference type="EMBL" id="ORX57081.1"/>
    </source>
</evidence>